<proteinExistence type="inferred from homology"/>
<dbReference type="InterPro" id="IPR043541">
    <property type="entry name" value="SYT14/14L/16"/>
</dbReference>
<dbReference type="SMART" id="SM00239">
    <property type="entry name" value="C2"/>
    <property type="match status" value="2"/>
</dbReference>
<feature type="region of interest" description="Disordered" evidence="2">
    <location>
        <begin position="418"/>
        <end position="683"/>
    </location>
</feature>
<evidence type="ECO:0000259" key="4">
    <source>
        <dbReference type="PROSITE" id="PS50004"/>
    </source>
</evidence>
<feature type="compositionally biased region" description="Polar residues" evidence="2">
    <location>
        <begin position="237"/>
        <end position="248"/>
    </location>
</feature>
<dbReference type="GO" id="GO:0005543">
    <property type="term" value="F:phospholipid binding"/>
    <property type="evidence" value="ECO:0007669"/>
    <property type="project" value="TreeGrafter"/>
</dbReference>
<dbReference type="InterPro" id="IPR035892">
    <property type="entry name" value="C2_domain_sf"/>
</dbReference>
<dbReference type="InterPro" id="IPR000008">
    <property type="entry name" value="C2_dom"/>
</dbReference>
<keyword evidence="3" id="KW-1133">Transmembrane helix</keyword>
<dbReference type="FunFam" id="2.60.40.150:FF:000062">
    <property type="entry name" value="synaptotagmin-14 isoform X1"/>
    <property type="match status" value="1"/>
</dbReference>
<evidence type="ECO:0000256" key="3">
    <source>
        <dbReference type="SAM" id="Phobius"/>
    </source>
</evidence>
<dbReference type="Proteomes" id="UP001228049">
    <property type="component" value="Unassembled WGS sequence"/>
</dbReference>
<dbReference type="PANTHER" id="PTHR46129">
    <property type="entry name" value="SYNAPTOTAGMIN 14, ISOFORM D"/>
    <property type="match status" value="1"/>
</dbReference>
<protein>
    <submittedName>
        <fullName evidence="5">Synaptotagmin-16</fullName>
    </submittedName>
</protein>
<feature type="compositionally biased region" description="Acidic residues" evidence="2">
    <location>
        <begin position="183"/>
        <end position="193"/>
    </location>
</feature>
<feature type="compositionally biased region" description="Basic and acidic residues" evidence="2">
    <location>
        <begin position="642"/>
        <end position="654"/>
    </location>
</feature>
<feature type="compositionally biased region" description="Acidic residues" evidence="2">
    <location>
        <begin position="339"/>
        <end position="354"/>
    </location>
</feature>
<dbReference type="Pfam" id="PF00168">
    <property type="entry name" value="C2"/>
    <property type="match status" value="2"/>
</dbReference>
<organism evidence="5 6">
    <name type="scientific">Dissostichus eleginoides</name>
    <name type="common">Patagonian toothfish</name>
    <name type="synonym">Dissostichus amissus</name>
    <dbReference type="NCBI Taxonomy" id="100907"/>
    <lineage>
        <taxon>Eukaryota</taxon>
        <taxon>Metazoa</taxon>
        <taxon>Chordata</taxon>
        <taxon>Craniata</taxon>
        <taxon>Vertebrata</taxon>
        <taxon>Euteleostomi</taxon>
        <taxon>Actinopterygii</taxon>
        <taxon>Neopterygii</taxon>
        <taxon>Teleostei</taxon>
        <taxon>Neoteleostei</taxon>
        <taxon>Acanthomorphata</taxon>
        <taxon>Eupercaria</taxon>
        <taxon>Perciformes</taxon>
        <taxon>Notothenioidei</taxon>
        <taxon>Nototheniidae</taxon>
        <taxon>Dissostichus</taxon>
    </lineage>
</organism>
<reference evidence="5" key="1">
    <citation type="submission" date="2023-04" db="EMBL/GenBank/DDBJ databases">
        <title>Chromosome-level genome of Chaenocephalus aceratus.</title>
        <authorList>
            <person name="Park H."/>
        </authorList>
    </citation>
    <scope>NUCLEOTIDE SEQUENCE</scope>
    <source>
        <strain evidence="5">DE</strain>
        <tissue evidence="5">Muscle</tissue>
    </source>
</reference>
<dbReference type="Pfam" id="PF09808">
    <property type="entry name" value="SNAPC1"/>
    <property type="match status" value="1"/>
</dbReference>
<dbReference type="CDD" id="cd22541">
    <property type="entry name" value="SP5_N"/>
    <property type="match status" value="1"/>
</dbReference>
<feature type="region of interest" description="Disordered" evidence="2">
    <location>
        <begin position="182"/>
        <end position="203"/>
    </location>
</feature>
<feature type="region of interest" description="Disordered" evidence="2">
    <location>
        <begin position="221"/>
        <end position="248"/>
    </location>
</feature>
<name>A0AAD9F5Y4_DISEL</name>
<keyword evidence="3" id="KW-0812">Transmembrane</keyword>
<dbReference type="PROSITE" id="PS50004">
    <property type="entry name" value="C2"/>
    <property type="match status" value="2"/>
</dbReference>
<dbReference type="EMBL" id="JASDAP010000011">
    <property type="protein sequence ID" value="KAK1894123.1"/>
    <property type="molecule type" value="Genomic_DNA"/>
</dbReference>
<dbReference type="InterPro" id="IPR019188">
    <property type="entry name" value="SNAPC1"/>
</dbReference>
<gene>
    <name evidence="5" type="ORF">KUDE01_019582</name>
</gene>
<evidence type="ECO:0000313" key="5">
    <source>
        <dbReference type="EMBL" id="KAK1894123.1"/>
    </source>
</evidence>
<keyword evidence="3" id="KW-0472">Membrane</keyword>
<feature type="compositionally biased region" description="Polar residues" evidence="2">
    <location>
        <begin position="418"/>
        <end position="570"/>
    </location>
</feature>
<evidence type="ECO:0000313" key="6">
    <source>
        <dbReference type="Proteomes" id="UP001228049"/>
    </source>
</evidence>
<feature type="region of interest" description="Disordered" evidence="2">
    <location>
        <begin position="368"/>
        <end position="401"/>
    </location>
</feature>
<sequence>MELYRSPVIEDCENLLSLFQKTDSVRFEVFSTIWREMNFSHIFHGTVKHEKRSFSRLILDSAYSFLLPPFSFQIRVGGLYLLYSLFQSQTAAPPEQIRMALKDWEHVKKFEKDAIDAQHMDVIYILRQLRLQKAFHFSAMPTLSSVSETSEESSVNLIHQDLIPQLRNTVVDFYKWQCRQGATDEDEDEDEGSGEGMSSQQDCSRRAQLIASIKSKAYGEAAEARKSRRHRQVEVDYTSSVAGPPASYNNNRVNKLSLRARTNESLLVSGDLYEGVTSAKAIGFLSAVGVFIVALAVLFLFINKKLCFSRVGGMPCLEQHGRRKKGRVGIRQGLVNSYGEDDEDEGSSSSDSEEEVLKQFEISVSRSQSFRAPAATNTSTQSPHSLLTASSQSPHTLLTVSSQSPHSLLTVSSQSPHSLLTASSQSPHSLLTASSQPPHSLLTASSQPPHSLLTASSQSPHSLLTVSSQPPHSLLTASSQPPHSLLTASSQSPHSILTVSSQPPHSLLTASSQSPHSLLTASSQPPHSLLTASSQSPHSLLTVSSQPPHSLLTVSSQPPHSLLTASSQPPHSHPHKQLHFGSKMEAKSQHQGFQDPLSAALEETERATTSSSLDKPSTGRESAARESLKLSMNRQAADGSEDTEKAADSVKNDVTDSSTTWSPEPPQDEPTSEPLSSSSRPPISKCGDLVLSLEYRADTEKLLVSVIAARDIPDKARSGMDSWQVHMVLLPSKKQRHKTTVQKGSLPHFNETFRFSRLDASEMQMSAIRFRLYALGASRMSREKMMGEKVLRLGGMDPNGGTMETTLIMEPRSNLKSLDSQLSLSAVSQSDSASSTQSLTHGGVPELLVGLTYNATTGRMSVELIKGSHFRNLAINRPPDTYGRLTLLRYTYGRLTLLNSVGQEISRCKTSVRRGQPNPVYKETFVFQVALFQLSDVTLLVSIYNRRSMKRKEMVGWIALGQNSSGEEEQIHWQDMKESRGQQVCRWHVLLEA</sequence>
<feature type="region of interest" description="Disordered" evidence="2">
    <location>
        <begin position="335"/>
        <end position="354"/>
    </location>
</feature>
<dbReference type="AlphaFoldDB" id="A0AAD9F5Y4"/>
<comment type="caution">
    <text evidence="5">The sequence shown here is derived from an EMBL/GenBank/DDBJ whole genome shotgun (WGS) entry which is preliminary data.</text>
</comment>
<dbReference type="PANTHER" id="PTHR46129:SF4">
    <property type="entry name" value="SYNAPTOTAGMIN-16"/>
    <property type="match status" value="1"/>
</dbReference>
<feature type="domain" description="C2" evidence="4">
    <location>
        <begin position="843"/>
        <end position="988"/>
    </location>
</feature>
<keyword evidence="6" id="KW-1185">Reference proteome</keyword>
<feature type="transmembrane region" description="Helical" evidence="3">
    <location>
        <begin position="281"/>
        <end position="302"/>
    </location>
</feature>
<dbReference type="CDD" id="cd08408">
    <property type="entry name" value="C2B_Synaptotagmin-14_16"/>
    <property type="match status" value="1"/>
</dbReference>
<evidence type="ECO:0000256" key="1">
    <source>
        <dbReference type="ARBA" id="ARBA00006996"/>
    </source>
</evidence>
<feature type="domain" description="C2" evidence="4">
    <location>
        <begin position="685"/>
        <end position="806"/>
    </location>
</feature>
<evidence type="ECO:0000256" key="2">
    <source>
        <dbReference type="SAM" id="MobiDB-lite"/>
    </source>
</evidence>
<accession>A0AAD9F5Y4</accession>
<dbReference type="CDD" id="cd08389">
    <property type="entry name" value="C2A_Synaptotagmin-14_16"/>
    <property type="match status" value="1"/>
</dbReference>
<dbReference type="SUPFAM" id="SSF49562">
    <property type="entry name" value="C2 domain (Calcium/lipid-binding domain, CaLB)"/>
    <property type="match status" value="2"/>
</dbReference>
<comment type="similarity">
    <text evidence="1">Belongs to the synaptotagmin family.</text>
</comment>
<dbReference type="Gene3D" id="2.60.40.150">
    <property type="entry name" value="C2 domain"/>
    <property type="match status" value="2"/>
</dbReference>